<proteinExistence type="predicted"/>
<feature type="domain" description="Aminotransferase class I/classII large" evidence="1">
    <location>
        <begin position="48"/>
        <end position="430"/>
    </location>
</feature>
<dbReference type="RefSeq" id="XP_043050099.1">
    <property type="nucleotide sequence ID" value="XM_043195433.1"/>
</dbReference>
<dbReference type="Proteomes" id="UP000790833">
    <property type="component" value="Unassembled WGS sequence"/>
</dbReference>
<organism evidence="2 3">
    <name type="scientific">Scheffersomyces spartinae</name>
    <dbReference type="NCBI Taxonomy" id="45513"/>
    <lineage>
        <taxon>Eukaryota</taxon>
        <taxon>Fungi</taxon>
        <taxon>Dikarya</taxon>
        <taxon>Ascomycota</taxon>
        <taxon>Saccharomycotina</taxon>
        <taxon>Pichiomycetes</taxon>
        <taxon>Debaryomycetaceae</taxon>
        <taxon>Scheffersomyces</taxon>
    </lineage>
</organism>
<dbReference type="Gene3D" id="3.90.1150.10">
    <property type="entry name" value="Aspartate Aminotransferase, domain 1"/>
    <property type="match status" value="1"/>
</dbReference>
<dbReference type="InterPro" id="IPR015424">
    <property type="entry name" value="PyrdxlP-dep_Trfase"/>
</dbReference>
<name>A0A9P8AJX3_9ASCO</name>
<protein>
    <recommendedName>
        <fullName evidence="1">Aminotransferase class I/classII large domain-containing protein</fullName>
    </recommendedName>
</protein>
<dbReference type="GO" id="GO:0030170">
    <property type="term" value="F:pyridoxal phosphate binding"/>
    <property type="evidence" value="ECO:0007669"/>
    <property type="project" value="InterPro"/>
</dbReference>
<gene>
    <name evidence="2" type="ORF">KQ657_004767</name>
</gene>
<evidence type="ECO:0000313" key="3">
    <source>
        <dbReference type="Proteomes" id="UP000790833"/>
    </source>
</evidence>
<accession>A0A9P8AJX3</accession>
<evidence type="ECO:0000259" key="1">
    <source>
        <dbReference type="Pfam" id="PF00155"/>
    </source>
</evidence>
<dbReference type="SUPFAM" id="SSF53383">
    <property type="entry name" value="PLP-dependent transferases"/>
    <property type="match status" value="1"/>
</dbReference>
<dbReference type="Gene3D" id="3.40.640.10">
    <property type="entry name" value="Type I PLP-dependent aspartate aminotransferase-like (Major domain)"/>
    <property type="match status" value="1"/>
</dbReference>
<comment type="caution">
    <text evidence="2">The sequence shown here is derived from an EMBL/GenBank/DDBJ whole genome shotgun (WGS) entry which is preliminary data.</text>
</comment>
<reference evidence="2" key="1">
    <citation type="submission" date="2021-03" db="EMBL/GenBank/DDBJ databases">
        <authorList>
            <person name="Palmer J.M."/>
        </authorList>
    </citation>
    <scope>NUCLEOTIDE SEQUENCE</scope>
    <source>
        <strain evidence="2">ARV_011</strain>
    </source>
</reference>
<keyword evidence="3" id="KW-1185">Reference proteome</keyword>
<dbReference type="InterPro" id="IPR015422">
    <property type="entry name" value="PyrdxlP-dep_Trfase_small"/>
</dbReference>
<dbReference type="GO" id="GO:0047536">
    <property type="term" value="F:2-aminoadipate transaminase activity"/>
    <property type="evidence" value="ECO:0007669"/>
    <property type="project" value="TreeGrafter"/>
</dbReference>
<dbReference type="OrthoDB" id="7042322at2759"/>
<sequence length="445" mass="49564">MAPINFFRGHPTTTLLPAQEIAKAYSHILLNSSYLEYENDPLNQHPLSYGTDPGNYDTRKAIAQWQDKKFGLDKTSPTDPNTINLTAGASYGVANILASVTKAGSITKQAFIVSPTYYLINSSFLDVGFQGKLTAIDETPGKESKYDIDLEYLEQQLKKHSEGSEQASTVDNEINIVNDNSRGDRKYYRFVIYLVPTFSNPGGQIYSVETRLKLLDLAREFDMLIISDDVYEFLDYTANSKYPIPRFVHLEKQSPNPAKTYGNSISNATASKLIAPGLRFGWQETSTNKLSQQLSLTGPNKSGGTPGQLASAVMQHLIESGKADEIIELFKVEYAQRARTMLEALDKHLPPNHTQVYGGQGGYFVWVVVGKGDPLVKLGNVVKILQQEKGVIIATGSNFEVDDDFKDWGHYAVRLCVSYLTSEEIEKGIEIFGDVLRKEYPHLYA</sequence>
<dbReference type="GeneID" id="66118141"/>
<dbReference type="CDD" id="cd00609">
    <property type="entry name" value="AAT_like"/>
    <property type="match status" value="1"/>
</dbReference>
<evidence type="ECO:0000313" key="2">
    <source>
        <dbReference type="EMBL" id="KAG7194552.1"/>
    </source>
</evidence>
<dbReference type="PANTHER" id="PTHR42858">
    <property type="entry name" value="AMINOTRANSFERASE"/>
    <property type="match status" value="1"/>
</dbReference>
<dbReference type="EMBL" id="JAHMUF010000007">
    <property type="protein sequence ID" value="KAG7194552.1"/>
    <property type="molecule type" value="Genomic_DNA"/>
</dbReference>
<dbReference type="InterPro" id="IPR004839">
    <property type="entry name" value="Aminotransferase_I/II_large"/>
</dbReference>
<dbReference type="InterPro" id="IPR015421">
    <property type="entry name" value="PyrdxlP-dep_Trfase_major"/>
</dbReference>
<dbReference type="PANTHER" id="PTHR42858:SF1">
    <property type="entry name" value="LD15494P"/>
    <property type="match status" value="1"/>
</dbReference>
<dbReference type="AlphaFoldDB" id="A0A9P8AJX3"/>
<dbReference type="Pfam" id="PF00155">
    <property type="entry name" value="Aminotran_1_2"/>
    <property type="match status" value="1"/>
</dbReference>